<dbReference type="InterPro" id="IPR045865">
    <property type="entry name" value="ACT-like_dom_sf"/>
</dbReference>
<dbReference type="AlphaFoldDB" id="A0A5R9BC71"/>
<dbReference type="InterPro" id="IPR046826">
    <property type="entry name" value="PDH_N"/>
</dbReference>
<keyword evidence="8" id="KW-0028">Amino-acid biosynthesis</keyword>
<dbReference type="SUPFAM" id="SSF55021">
    <property type="entry name" value="ACT-like"/>
    <property type="match status" value="1"/>
</dbReference>
<keyword evidence="7" id="KW-0520">NAD</keyword>
<protein>
    <recommendedName>
        <fullName evidence="4">Prephenate dehydrogenase</fullName>
        <ecNumber evidence="3">1.3.1.12</ecNumber>
    </recommendedName>
</protein>
<accession>A0A5R9BC71</accession>
<dbReference type="Gene3D" id="1.10.3660.10">
    <property type="entry name" value="6-phosphogluconate dehydrogenase C-terminal like domain"/>
    <property type="match status" value="1"/>
</dbReference>
<sequence length="376" mass="39736">MAEARETVLVRGTGLLGTSIGLGLRAAGHEVWLSDPSPTAQRIAEDVGAGVSWSPEKDVELVVVASPPEVTAQEVAHALQNHPHSVVMDIASVKAAVLKDLLDWADDPQHALSREGIRRYVGTHPMAGREKSGPVAARGELFTSMPWVICPVVDPHTQEQLTQREAVDTVTALARRLGASAHQMSAVKHDQSVALISHLPQIAASLVASRLQEAEPGALALSGNGLRDVTRIAASDPNLWVQILSANSAPVVEILYGVREDVERLISTLEDPAAPGGHADIAQLIAEGNSGVARVPGKHGAPPQSFSQLTVIVDDRPGQIAAVLNDVAEVGVNVEDLHMEHSAGHQVGMVELSVLPARRNELAEALTTMGWKVVLS</sequence>
<dbReference type="InterPro" id="IPR008927">
    <property type="entry name" value="6-PGluconate_DH-like_C_sf"/>
</dbReference>
<dbReference type="OrthoDB" id="9802008at2"/>
<dbReference type="GO" id="GO:0004665">
    <property type="term" value="F:prephenate dehydrogenase (NADP+) activity"/>
    <property type="evidence" value="ECO:0007669"/>
    <property type="project" value="InterPro"/>
</dbReference>
<evidence type="ECO:0000256" key="1">
    <source>
        <dbReference type="ARBA" id="ARBA00005067"/>
    </source>
</evidence>
<dbReference type="GO" id="GO:0006571">
    <property type="term" value="P:tyrosine biosynthetic process"/>
    <property type="evidence" value="ECO:0007669"/>
    <property type="project" value="UniProtKB-UniPathway"/>
</dbReference>
<dbReference type="PANTHER" id="PTHR21363">
    <property type="entry name" value="PREPHENATE DEHYDROGENASE"/>
    <property type="match status" value="1"/>
</dbReference>
<evidence type="ECO:0000259" key="11">
    <source>
        <dbReference type="PROSITE" id="PS51671"/>
    </source>
</evidence>
<dbReference type="NCBIfam" id="NF005111">
    <property type="entry name" value="PRK06545.2-3"/>
    <property type="match status" value="1"/>
</dbReference>
<comment type="similarity">
    <text evidence="2">Belongs to the prephenate/arogenate dehydrogenase family.</text>
</comment>
<evidence type="ECO:0000256" key="4">
    <source>
        <dbReference type="ARBA" id="ARBA00016891"/>
    </source>
</evidence>
<evidence type="ECO:0000313" key="12">
    <source>
        <dbReference type="EMBL" id="TLP96777.1"/>
    </source>
</evidence>
<dbReference type="NCBIfam" id="NF005112">
    <property type="entry name" value="PRK06545.2-4"/>
    <property type="match status" value="1"/>
</dbReference>
<feature type="domain" description="ACT" evidence="11">
    <location>
        <begin position="308"/>
        <end position="376"/>
    </location>
</feature>
<feature type="domain" description="Prephenate/arogenate dehydrogenase" evidence="10">
    <location>
        <begin position="5"/>
        <end position="303"/>
    </location>
</feature>
<name>A0A5R9BC71_9MICC</name>
<keyword evidence="6 12" id="KW-0560">Oxidoreductase</keyword>
<dbReference type="SUPFAM" id="SSF51735">
    <property type="entry name" value="NAD(P)-binding Rossmann-fold domains"/>
    <property type="match status" value="1"/>
</dbReference>
<keyword evidence="13" id="KW-1185">Reference proteome</keyword>
<dbReference type="GO" id="GO:0008977">
    <property type="term" value="F:prephenate dehydrogenase (NAD+) activity"/>
    <property type="evidence" value="ECO:0007669"/>
    <property type="project" value="UniProtKB-EC"/>
</dbReference>
<dbReference type="EMBL" id="VAVZ01000021">
    <property type="protein sequence ID" value="TLP96777.1"/>
    <property type="molecule type" value="Genomic_DNA"/>
</dbReference>
<evidence type="ECO:0000256" key="6">
    <source>
        <dbReference type="ARBA" id="ARBA00023002"/>
    </source>
</evidence>
<gene>
    <name evidence="12" type="ORF">FEF26_08630</name>
</gene>
<dbReference type="InterPro" id="IPR046825">
    <property type="entry name" value="PDH_C"/>
</dbReference>
<dbReference type="Pfam" id="PF02153">
    <property type="entry name" value="PDH_N"/>
    <property type="match status" value="1"/>
</dbReference>
<keyword evidence="5" id="KW-0827">Tyrosine biosynthesis</keyword>
<organism evidence="12 13">
    <name type="scientific">Nesterenkonia salmonea</name>
    <dbReference type="NCBI Taxonomy" id="1804987"/>
    <lineage>
        <taxon>Bacteria</taxon>
        <taxon>Bacillati</taxon>
        <taxon>Actinomycetota</taxon>
        <taxon>Actinomycetes</taxon>
        <taxon>Micrococcales</taxon>
        <taxon>Micrococcaceae</taxon>
        <taxon>Nesterenkonia</taxon>
    </lineage>
</organism>
<dbReference type="GO" id="GO:0070403">
    <property type="term" value="F:NAD+ binding"/>
    <property type="evidence" value="ECO:0007669"/>
    <property type="project" value="InterPro"/>
</dbReference>
<dbReference type="SUPFAM" id="SSF48179">
    <property type="entry name" value="6-phosphogluconate dehydrogenase C-terminal domain-like"/>
    <property type="match status" value="1"/>
</dbReference>
<evidence type="ECO:0000313" key="13">
    <source>
        <dbReference type="Proteomes" id="UP000310458"/>
    </source>
</evidence>
<evidence type="ECO:0000256" key="8">
    <source>
        <dbReference type="ARBA" id="ARBA00023141"/>
    </source>
</evidence>
<comment type="caution">
    <text evidence="12">The sequence shown here is derived from an EMBL/GenBank/DDBJ whole genome shotgun (WGS) entry which is preliminary data.</text>
</comment>
<dbReference type="PANTHER" id="PTHR21363:SF0">
    <property type="entry name" value="PREPHENATE DEHYDROGENASE [NADP(+)]"/>
    <property type="match status" value="1"/>
</dbReference>
<dbReference type="PROSITE" id="PS51176">
    <property type="entry name" value="PDH_ADH"/>
    <property type="match status" value="1"/>
</dbReference>
<dbReference type="RefSeq" id="WP_138253141.1">
    <property type="nucleotide sequence ID" value="NZ_VAVZ01000021.1"/>
</dbReference>
<evidence type="ECO:0000256" key="9">
    <source>
        <dbReference type="ARBA" id="ARBA00049260"/>
    </source>
</evidence>
<dbReference type="InterPro" id="IPR050812">
    <property type="entry name" value="Preph/Arog_dehydrog"/>
</dbReference>
<evidence type="ECO:0000259" key="10">
    <source>
        <dbReference type="PROSITE" id="PS51176"/>
    </source>
</evidence>
<reference evidence="12 13" key="1">
    <citation type="submission" date="2019-05" db="EMBL/GenBank/DDBJ databases">
        <title>Nesterenkonia sp. GY074 isolated from the Southern Atlantic Ocean.</title>
        <authorList>
            <person name="Zhang G."/>
        </authorList>
    </citation>
    <scope>NUCLEOTIDE SEQUENCE [LARGE SCALE GENOMIC DNA]</scope>
    <source>
        <strain evidence="12 13">GY074</strain>
    </source>
</reference>
<dbReference type="EC" id="1.3.1.12" evidence="3"/>
<dbReference type="InterPro" id="IPR003099">
    <property type="entry name" value="Prephen_DH"/>
</dbReference>
<evidence type="ECO:0000256" key="7">
    <source>
        <dbReference type="ARBA" id="ARBA00023027"/>
    </source>
</evidence>
<proteinExistence type="inferred from homology"/>
<evidence type="ECO:0000256" key="3">
    <source>
        <dbReference type="ARBA" id="ARBA00012068"/>
    </source>
</evidence>
<comment type="catalytic activity">
    <reaction evidence="9">
        <text>prephenate + NAD(+) = 3-(4-hydroxyphenyl)pyruvate + CO2 + NADH</text>
        <dbReference type="Rhea" id="RHEA:13869"/>
        <dbReference type="ChEBI" id="CHEBI:16526"/>
        <dbReference type="ChEBI" id="CHEBI:29934"/>
        <dbReference type="ChEBI" id="CHEBI:36242"/>
        <dbReference type="ChEBI" id="CHEBI:57540"/>
        <dbReference type="ChEBI" id="CHEBI:57945"/>
        <dbReference type="EC" id="1.3.1.12"/>
    </reaction>
</comment>
<dbReference type="UniPathway" id="UPA00122">
    <property type="reaction ID" value="UER00961"/>
</dbReference>
<dbReference type="Proteomes" id="UP000310458">
    <property type="component" value="Unassembled WGS sequence"/>
</dbReference>
<dbReference type="InterPro" id="IPR036291">
    <property type="entry name" value="NAD(P)-bd_dom_sf"/>
</dbReference>
<dbReference type="Pfam" id="PF20463">
    <property type="entry name" value="PDH_C"/>
    <property type="match status" value="1"/>
</dbReference>
<evidence type="ECO:0000256" key="5">
    <source>
        <dbReference type="ARBA" id="ARBA00022498"/>
    </source>
</evidence>
<dbReference type="InterPro" id="IPR002912">
    <property type="entry name" value="ACT_dom"/>
</dbReference>
<keyword evidence="8" id="KW-0057">Aromatic amino acid biosynthesis</keyword>
<comment type="pathway">
    <text evidence="1">Amino-acid biosynthesis; L-tyrosine biosynthesis; (4-hydroxyphenyl)pyruvate from prephenate (NAD(+) route): step 1/1.</text>
</comment>
<evidence type="ECO:0000256" key="2">
    <source>
        <dbReference type="ARBA" id="ARBA00007964"/>
    </source>
</evidence>
<dbReference type="Gene3D" id="3.40.50.720">
    <property type="entry name" value="NAD(P)-binding Rossmann-like Domain"/>
    <property type="match status" value="1"/>
</dbReference>
<dbReference type="PROSITE" id="PS51671">
    <property type="entry name" value="ACT"/>
    <property type="match status" value="1"/>
</dbReference>
<dbReference type="Gene3D" id="3.30.70.260">
    <property type="match status" value="1"/>
</dbReference>